<keyword evidence="9" id="KW-0539">Nucleus</keyword>
<evidence type="ECO:0000256" key="5">
    <source>
        <dbReference type="ARBA" id="ARBA00022833"/>
    </source>
</evidence>
<keyword evidence="7" id="KW-0010">Activator</keyword>
<dbReference type="Proteomes" id="UP001591681">
    <property type="component" value="Unassembled WGS sequence"/>
</dbReference>
<evidence type="ECO:0000256" key="10">
    <source>
        <dbReference type="ARBA" id="ARBA00040216"/>
    </source>
</evidence>
<proteinExistence type="predicted"/>
<evidence type="ECO:0000256" key="4">
    <source>
        <dbReference type="ARBA" id="ARBA00022782"/>
    </source>
</evidence>
<evidence type="ECO:0000313" key="13">
    <source>
        <dbReference type="EMBL" id="KAL2086292.1"/>
    </source>
</evidence>
<dbReference type="Pfam" id="PF15269">
    <property type="entry name" value="zf-C2H2_7"/>
    <property type="match status" value="1"/>
</dbReference>
<evidence type="ECO:0000259" key="12">
    <source>
        <dbReference type="Pfam" id="PF15269"/>
    </source>
</evidence>
<name>A0ABD1JGW9_9TELE</name>
<evidence type="ECO:0000256" key="2">
    <source>
        <dbReference type="ARBA" id="ARBA00022723"/>
    </source>
</evidence>
<feature type="compositionally biased region" description="Basic and acidic residues" evidence="11">
    <location>
        <begin position="482"/>
        <end position="491"/>
    </location>
</feature>
<feature type="compositionally biased region" description="Basic and acidic residues" evidence="11">
    <location>
        <begin position="160"/>
        <end position="170"/>
    </location>
</feature>
<gene>
    <name evidence="13" type="ORF">ACEWY4_017351</name>
</gene>
<dbReference type="EMBL" id="JBHFQA010000015">
    <property type="protein sequence ID" value="KAL2086292.1"/>
    <property type="molecule type" value="Genomic_DNA"/>
</dbReference>
<feature type="domain" description="Zinc finger protein 750-like zinc finger" evidence="12">
    <location>
        <begin position="74"/>
        <end position="124"/>
    </location>
</feature>
<protein>
    <recommendedName>
        <fullName evidence="10">Zinc finger protein 750</fullName>
    </recommendedName>
</protein>
<keyword evidence="3" id="KW-0863">Zinc-finger</keyword>
<keyword evidence="8" id="KW-0804">Transcription</keyword>
<dbReference type="PANTHER" id="PTHR14678">
    <property type="entry name" value="PROLINE-RICH PROTEIN 35-RELATED"/>
    <property type="match status" value="1"/>
</dbReference>
<feature type="compositionally biased region" description="Basic residues" evidence="11">
    <location>
        <begin position="72"/>
        <end position="81"/>
    </location>
</feature>
<dbReference type="InterPro" id="IPR039064">
    <property type="entry name" value="ZNF750_Znf"/>
</dbReference>
<accession>A0ABD1JGW9</accession>
<feature type="compositionally biased region" description="Low complexity" evidence="11">
    <location>
        <begin position="136"/>
        <end position="159"/>
    </location>
</feature>
<sequence>MKQVCSHRCVATPSYAERGDAEGVLDSPDGAAVSWIMSLFSCHWRTCVTTISVTTISVTSTSTSKMVGQNKSQRRPKRPHYIPRPPGKPFRYHCFQCPFTCNEKTHLFNHMKYNLCKDSICLMAKLGRDTQPAKAPTSSSTTCSSSTSASPSSTSSTPTSHRDGAEERSRMIQKGGGVMDNKAKAKDMQLDKAAVAHGSGDEQTGHPSCPQMAHPKQCITEGKGDLGQEICDENRGAPLGPEETSQPCSAEQDSMLKETRLLNANGSAFSLVSSHHCDPKEATMCPPAQDPSLPRPVPHIYTPTPVWALPRPFAPPLFHPEQRPSFGGKDKDSSSTHESPSPGYPQDPPPNPNLFNPYLLPPVYHNQSASHFQHAPPYFLSSHRHALLPGQLLPGQGQDYHYGVGGTRLPYGFYHTLSQAPPSHYAHPYPLHHPEILQTTLVTYAGSLGVAPPGYLYSHLQRRPPAEYPSTQDSEPAAGARDAPELGEMKVPRMSPRVGFAASGSPSQPSATDLTYGDSNSQQPVQQGGASGKRHDRTGRNLCLSN</sequence>
<dbReference type="PANTHER" id="PTHR14678:SF1">
    <property type="entry name" value="ZINC FINGER PROTEIN 750"/>
    <property type="match status" value="1"/>
</dbReference>
<keyword evidence="2" id="KW-0479">Metal-binding</keyword>
<feature type="region of interest" description="Disordered" evidence="11">
    <location>
        <begin position="464"/>
        <end position="546"/>
    </location>
</feature>
<comment type="subcellular location">
    <subcellularLocation>
        <location evidence="1">Nucleus</location>
    </subcellularLocation>
</comment>
<dbReference type="AlphaFoldDB" id="A0ABD1JGW9"/>
<feature type="region of interest" description="Disordered" evidence="11">
    <location>
        <begin position="64"/>
        <end position="85"/>
    </location>
</feature>
<keyword evidence="6" id="KW-0805">Transcription regulation</keyword>
<evidence type="ECO:0000256" key="6">
    <source>
        <dbReference type="ARBA" id="ARBA00023015"/>
    </source>
</evidence>
<keyword evidence="14" id="KW-1185">Reference proteome</keyword>
<evidence type="ECO:0000256" key="11">
    <source>
        <dbReference type="SAM" id="MobiDB-lite"/>
    </source>
</evidence>
<evidence type="ECO:0000256" key="8">
    <source>
        <dbReference type="ARBA" id="ARBA00023163"/>
    </source>
</evidence>
<feature type="region of interest" description="Disordered" evidence="11">
    <location>
        <begin position="130"/>
        <end position="213"/>
    </location>
</feature>
<feature type="compositionally biased region" description="Pro residues" evidence="11">
    <location>
        <begin position="342"/>
        <end position="352"/>
    </location>
</feature>
<evidence type="ECO:0000256" key="9">
    <source>
        <dbReference type="ARBA" id="ARBA00023242"/>
    </source>
</evidence>
<reference evidence="13 14" key="1">
    <citation type="submission" date="2024-09" db="EMBL/GenBank/DDBJ databases">
        <title>A chromosome-level genome assembly of Gray's grenadier anchovy, Coilia grayii.</title>
        <authorList>
            <person name="Fu Z."/>
        </authorList>
    </citation>
    <scope>NUCLEOTIDE SEQUENCE [LARGE SCALE GENOMIC DNA]</scope>
    <source>
        <strain evidence="13">G4</strain>
        <tissue evidence="13">Muscle</tissue>
    </source>
</reference>
<dbReference type="GO" id="GO:0008270">
    <property type="term" value="F:zinc ion binding"/>
    <property type="evidence" value="ECO:0007669"/>
    <property type="project" value="UniProtKB-KW"/>
</dbReference>
<evidence type="ECO:0000256" key="7">
    <source>
        <dbReference type="ARBA" id="ARBA00023159"/>
    </source>
</evidence>
<evidence type="ECO:0000256" key="1">
    <source>
        <dbReference type="ARBA" id="ARBA00004123"/>
    </source>
</evidence>
<comment type="caution">
    <text evidence="13">The sequence shown here is derived from an EMBL/GenBank/DDBJ whole genome shotgun (WGS) entry which is preliminary data.</text>
</comment>
<evidence type="ECO:0000256" key="3">
    <source>
        <dbReference type="ARBA" id="ARBA00022771"/>
    </source>
</evidence>
<dbReference type="GO" id="GO:0005634">
    <property type="term" value="C:nucleus"/>
    <property type="evidence" value="ECO:0007669"/>
    <property type="project" value="UniProtKB-SubCell"/>
</dbReference>
<feature type="compositionally biased region" description="Basic and acidic residues" evidence="11">
    <location>
        <begin position="181"/>
        <end position="190"/>
    </location>
</feature>
<dbReference type="GO" id="GO:0030154">
    <property type="term" value="P:cell differentiation"/>
    <property type="evidence" value="ECO:0007669"/>
    <property type="project" value="UniProtKB-KW"/>
</dbReference>
<keyword evidence="5" id="KW-0862">Zinc</keyword>
<dbReference type="InterPro" id="IPR039363">
    <property type="entry name" value="ZNF750"/>
</dbReference>
<organism evidence="13 14">
    <name type="scientific">Coilia grayii</name>
    <name type="common">Gray's grenadier anchovy</name>
    <dbReference type="NCBI Taxonomy" id="363190"/>
    <lineage>
        <taxon>Eukaryota</taxon>
        <taxon>Metazoa</taxon>
        <taxon>Chordata</taxon>
        <taxon>Craniata</taxon>
        <taxon>Vertebrata</taxon>
        <taxon>Euteleostomi</taxon>
        <taxon>Actinopterygii</taxon>
        <taxon>Neopterygii</taxon>
        <taxon>Teleostei</taxon>
        <taxon>Clupei</taxon>
        <taxon>Clupeiformes</taxon>
        <taxon>Clupeoidei</taxon>
        <taxon>Engraulidae</taxon>
        <taxon>Coilinae</taxon>
        <taxon>Coilia</taxon>
    </lineage>
</organism>
<feature type="compositionally biased region" description="Polar residues" evidence="11">
    <location>
        <begin position="504"/>
        <end position="528"/>
    </location>
</feature>
<keyword evidence="4" id="KW-0221">Differentiation</keyword>
<feature type="region of interest" description="Disordered" evidence="11">
    <location>
        <begin position="313"/>
        <end position="358"/>
    </location>
</feature>
<evidence type="ECO:0000313" key="14">
    <source>
        <dbReference type="Proteomes" id="UP001591681"/>
    </source>
</evidence>